<dbReference type="KEGG" id="aten:116294309"/>
<keyword evidence="2" id="KW-1185">Reference proteome</keyword>
<evidence type="ECO:0000313" key="3">
    <source>
        <dbReference type="RefSeq" id="XP_031557749.1"/>
    </source>
</evidence>
<dbReference type="RefSeq" id="XP_031557754.1">
    <property type="nucleotide sequence ID" value="XM_031701894.1"/>
</dbReference>
<evidence type="ECO:0000313" key="5">
    <source>
        <dbReference type="RefSeq" id="XP_031557751.1"/>
    </source>
</evidence>
<dbReference type="Proteomes" id="UP000515163">
    <property type="component" value="Unplaced"/>
</dbReference>
<evidence type="ECO:0000313" key="9">
    <source>
        <dbReference type="RefSeq" id="XP_031557755.1"/>
    </source>
</evidence>
<dbReference type="RefSeq" id="XP_031557750.1">
    <property type="nucleotide sequence ID" value="XM_031701890.1"/>
</dbReference>
<organism evidence="2 8">
    <name type="scientific">Actinia tenebrosa</name>
    <name type="common">Australian red waratah sea anemone</name>
    <dbReference type="NCBI Taxonomy" id="6105"/>
    <lineage>
        <taxon>Eukaryota</taxon>
        <taxon>Metazoa</taxon>
        <taxon>Cnidaria</taxon>
        <taxon>Anthozoa</taxon>
        <taxon>Hexacorallia</taxon>
        <taxon>Actiniaria</taxon>
        <taxon>Actiniidae</taxon>
        <taxon>Actinia</taxon>
    </lineage>
</organism>
<reference evidence="3 4" key="1">
    <citation type="submission" date="2025-04" db="UniProtKB">
        <authorList>
            <consortium name="RefSeq"/>
        </authorList>
    </citation>
    <scope>IDENTIFICATION</scope>
    <source>
        <tissue evidence="3 4">Tentacle</tissue>
    </source>
</reference>
<dbReference type="RefSeq" id="XP_031557755.1">
    <property type="nucleotide sequence ID" value="XM_031701895.1"/>
</dbReference>
<dbReference type="RefSeq" id="XP_031557751.1">
    <property type="nucleotide sequence ID" value="XM_031701891.1"/>
</dbReference>
<evidence type="ECO:0000313" key="4">
    <source>
        <dbReference type="RefSeq" id="XP_031557750.1"/>
    </source>
</evidence>
<proteinExistence type="predicted"/>
<name>A0A6P8HN10_ACTTE</name>
<evidence type="ECO:0000313" key="6">
    <source>
        <dbReference type="RefSeq" id="XP_031557752.1"/>
    </source>
</evidence>
<feature type="compositionally biased region" description="Polar residues" evidence="1">
    <location>
        <begin position="200"/>
        <end position="221"/>
    </location>
</feature>
<protein>
    <submittedName>
        <fullName evidence="3 4">Uncharacterized protein LOC116294309</fullName>
    </submittedName>
</protein>
<evidence type="ECO:0000313" key="8">
    <source>
        <dbReference type="RefSeq" id="XP_031557754.1"/>
    </source>
</evidence>
<gene>
    <name evidence="3 4 5 6 7 8 9" type="primary">LOC116294309</name>
</gene>
<dbReference type="GeneID" id="116294309"/>
<dbReference type="RefSeq" id="XP_031557752.1">
    <property type="nucleotide sequence ID" value="XM_031701892.1"/>
</dbReference>
<feature type="region of interest" description="Disordered" evidence="1">
    <location>
        <begin position="200"/>
        <end position="227"/>
    </location>
</feature>
<dbReference type="OrthoDB" id="5948967at2759"/>
<evidence type="ECO:0000313" key="2">
    <source>
        <dbReference type="Proteomes" id="UP000515163"/>
    </source>
</evidence>
<dbReference type="RefSeq" id="XP_031557749.1">
    <property type="nucleotide sequence ID" value="XM_031701889.1"/>
</dbReference>
<sequence length="227" mass="25914">MALASGLQYIDNLALRFSLHGLEDSFAGKPTFCFSWSEPFDLDTVAGKLASNPKRSRSFPTTFAKGTHGNIDKREHIRPKSKPPFRSLNDGDTKNTVQSDKQFNDKSSDAYASKSEGCKGIEEESSDEELCDLMAEQENIQFTQEHTSVKRCEKDASELEICERKKESRKRFLEEIDTYSSRNAKRPRPRLDFHKVLQSRTRQIEDNSTQRNIGTYFSPITDSDPED</sequence>
<dbReference type="AlphaFoldDB" id="A0A6P8HN10"/>
<accession>A0A6P8HN10</accession>
<dbReference type="RefSeq" id="XP_031557753.1">
    <property type="nucleotide sequence ID" value="XM_031701893.1"/>
</dbReference>
<evidence type="ECO:0000256" key="1">
    <source>
        <dbReference type="SAM" id="MobiDB-lite"/>
    </source>
</evidence>
<feature type="region of interest" description="Disordered" evidence="1">
    <location>
        <begin position="51"/>
        <end position="123"/>
    </location>
</feature>
<evidence type="ECO:0000313" key="7">
    <source>
        <dbReference type="RefSeq" id="XP_031557753.1"/>
    </source>
</evidence>